<evidence type="ECO:0000313" key="2">
    <source>
        <dbReference type="EMBL" id="SMC37477.1"/>
    </source>
</evidence>
<keyword evidence="3" id="KW-1185">Reference proteome</keyword>
<dbReference type="AlphaFoldDB" id="A0A1W1YMR4"/>
<dbReference type="OrthoDB" id="5419787at2"/>
<organism evidence="2 3">
    <name type="scientific">Desulfocicer vacuolatum DSM 3385</name>
    <dbReference type="NCBI Taxonomy" id="1121400"/>
    <lineage>
        <taxon>Bacteria</taxon>
        <taxon>Pseudomonadati</taxon>
        <taxon>Thermodesulfobacteriota</taxon>
        <taxon>Desulfobacteria</taxon>
        <taxon>Desulfobacterales</taxon>
        <taxon>Desulfobacteraceae</taxon>
        <taxon>Desulfocicer</taxon>
    </lineage>
</organism>
<proteinExistence type="predicted"/>
<dbReference type="Proteomes" id="UP000192418">
    <property type="component" value="Unassembled WGS sequence"/>
</dbReference>
<evidence type="ECO:0000256" key="1">
    <source>
        <dbReference type="SAM" id="Phobius"/>
    </source>
</evidence>
<name>A0A1W1YMR4_9BACT</name>
<keyword evidence="1" id="KW-0472">Membrane</keyword>
<feature type="transmembrane region" description="Helical" evidence="1">
    <location>
        <begin position="112"/>
        <end position="130"/>
    </location>
</feature>
<feature type="transmembrane region" description="Helical" evidence="1">
    <location>
        <begin position="32"/>
        <end position="53"/>
    </location>
</feature>
<evidence type="ECO:0008006" key="4">
    <source>
        <dbReference type="Google" id="ProtNLM"/>
    </source>
</evidence>
<protein>
    <recommendedName>
        <fullName evidence="4">DUF106 domain-containing protein</fullName>
    </recommendedName>
</protein>
<reference evidence="2 3" key="1">
    <citation type="submission" date="2017-04" db="EMBL/GenBank/DDBJ databases">
        <authorList>
            <person name="Afonso C.L."/>
            <person name="Miller P.J."/>
            <person name="Scott M.A."/>
            <person name="Spackman E."/>
            <person name="Goraichik I."/>
            <person name="Dimitrov K.M."/>
            <person name="Suarez D.L."/>
            <person name="Swayne D.E."/>
        </authorList>
    </citation>
    <scope>NUCLEOTIDE SEQUENCE [LARGE SCALE GENOMIC DNA]</scope>
    <source>
        <strain evidence="2 3">DSM 3385</strain>
    </source>
</reference>
<dbReference type="EMBL" id="FWXY01000001">
    <property type="protein sequence ID" value="SMC37477.1"/>
    <property type="molecule type" value="Genomic_DNA"/>
</dbReference>
<evidence type="ECO:0000313" key="3">
    <source>
        <dbReference type="Proteomes" id="UP000192418"/>
    </source>
</evidence>
<dbReference type="RefSeq" id="WP_084066513.1">
    <property type="nucleotide sequence ID" value="NZ_FWXY01000001.1"/>
</dbReference>
<sequence length="193" mass="22804">MDDMLDNVWFGIEAGIQKIAGFMDALLLPLRFLGPEMIIFILVLLCITLSRFFKKHYNTQRYIRLKKNFDHWFELRQEAMNHAETEKGRAMAKNIDQAELNRAYYDFFFESLLKSLITTWLPLLCTLAYVNRSFTPGGLMQWFGRPELFMINGHSILPWSIPSIFWFFISVLLVYALFPTMAWVRKTIFNHGE</sequence>
<gene>
    <name evidence="2" type="ORF">SAMN02746065_101197</name>
</gene>
<dbReference type="STRING" id="1121400.SAMN02746065_101197"/>
<feature type="transmembrane region" description="Helical" evidence="1">
    <location>
        <begin position="156"/>
        <end position="178"/>
    </location>
</feature>
<accession>A0A1W1YMR4</accession>
<keyword evidence="1" id="KW-0812">Transmembrane</keyword>
<keyword evidence="1" id="KW-1133">Transmembrane helix</keyword>